<gene>
    <name evidence="2" type="ORF">OEZ85_012257</name>
</gene>
<protein>
    <submittedName>
        <fullName evidence="2">Uncharacterized protein</fullName>
    </submittedName>
</protein>
<dbReference type="Proteomes" id="UP001244341">
    <property type="component" value="Chromosome 3b"/>
</dbReference>
<dbReference type="EMBL" id="CP126210">
    <property type="protein sequence ID" value="WIA12186.1"/>
    <property type="molecule type" value="Genomic_DNA"/>
</dbReference>
<feature type="region of interest" description="Disordered" evidence="1">
    <location>
        <begin position="162"/>
        <end position="196"/>
    </location>
</feature>
<accession>A0ABY8TV75</accession>
<reference evidence="2 3" key="1">
    <citation type="submission" date="2023-05" db="EMBL/GenBank/DDBJ databases">
        <title>A 100% complete, gapless, phased diploid assembly of the Scenedesmus obliquus UTEX 3031 genome.</title>
        <authorList>
            <person name="Biondi T.C."/>
            <person name="Hanschen E.R."/>
            <person name="Kwon T."/>
            <person name="Eng W."/>
            <person name="Kruse C.P.S."/>
            <person name="Koehler S.I."/>
            <person name="Kunde Y."/>
            <person name="Gleasner C.D."/>
            <person name="You Mak K.T."/>
            <person name="Polle J."/>
            <person name="Hovde B.T."/>
            <person name="Starkenburg S.R."/>
        </authorList>
    </citation>
    <scope>NUCLEOTIDE SEQUENCE [LARGE SCALE GENOMIC DNA]</scope>
    <source>
        <strain evidence="2 3">DOE0152z</strain>
    </source>
</reference>
<keyword evidence="3" id="KW-1185">Reference proteome</keyword>
<sequence>MAVYDQATRKGDWYLDYLLAVELYIRAANQFCEIVGLKDKPRQNFVRTAGPVRTRRVFLQSCNVSEIAANTIHLDPWAPRLMYAVGLAAMTDDLNTPTLKEKECKDIKRMLVYAVAYDTTAATAEAPASYEGKFRKFAELLGPFANAELPYNGRTEKEIQQEAMRDAGQPAGAEEEEEEEGEQQPQRAEPVAKRQKREIAQLKQRVAEKTRLIAEKTRLIAERDARIAERDARIAELERLVPNLNDAAQCSGSSTFNPTEDGCNWMMVGVVGAVVEH</sequence>
<name>A0ABY8TV75_TETOB</name>
<organism evidence="2 3">
    <name type="scientific">Tetradesmus obliquus</name>
    <name type="common">Green alga</name>
    <name type="synonym">Acutodesmus obliquus</name>
    <dbReference type="NCBI Taxonomy" id="3088"/>
    <lineage>
        <taxon>Eukaryota</taxon>
        <taxon>Viridiplantae</taxon>
        <taxon>Chlorophyta</taxon>
        <taxon>core chlorophytes</taxon>
        <taxon>Chlorophyceae</taxon>
        <taxon>CS clade</taxon>
        <taxon>Sphaeropleales</taxon>
        <taxon>Scenedesmaceae</taxon>
        <taxon>Tetradesmus</taxon>
    </lineage>
</organism>
<evidence type="ECO:0000313" key="3">
    <source>
        <dbReference type="Proteomes" id="UP001244341"/>
    </source>
</evidence>
<feature type="compositionally biased region" description="Acidic residues" evidence="1">
    <location>
        <begin position="173"/>
        <end position="182"/>
    </location>
</feature>
<evidence type="ECO:0000313" key="2">
    <source>
        <dbReference type="EMBL" id="WIA12186.1"/>
    </source>
</evidence>
<evidence type="ECO:0000256" key="1">
    <source>
        <dbReference type="SAM" id="MobiDB-lite"/>
    </source>
</evidence>
<proteinExistence type="predicted"/>